<dbReference type="InterPro" id="IPR025122">
    <property type="entry name" value="DUF4048"/>
</dbReference>
<feature type="compositionally biased region" description="Low complexity" evidence="2">
    <location>
        <begin position="395"/>
        <end position="412"/>
    </location>
</feature>
<proteinExistence type="predicted"/>
<feature type="region of interest" description="Disordered" evidence="2">
    <location>
        <begin position="169"/>
        <end position="303"/>
    </location>
</feature>
<feature type="region of interest" description="Disordered" evidence="2">
    <location>
        <begin position="345"/>
        <end position="581"/>
    </location>
</feature>
<evidence type="ECO:0000256" key="2">
    <source>
        <dbReference type="SAM" id="MobiDB-lite"/>
    </source>
</evidence>
<keyword evidence="5" id="KW-1185">Reference proteome</keyword>
<evidence type="ECO:0000313" key="4">
    <source>
        <dbReference type="EMBL" id="PGH15617.1"/>
    </source>
</evidence>
<feature type="compositionally biased region" description="Basic and acidic residues" evidence="2">
    <location>
        <begin position="178"/>
        <end position="189"/>
    </location>
</feature>
<feature type="region of interest" description="Disordered" evidence="2">
    <location>
        <begin position="1"/>
        <end position="106"/>
    </location>
</feature>
<protein>
    <recommendedName>
        <fullName evidence="3">DUF4048 domain-containing protein</fullName>
    </recommendedName>
</protein>
<feature type="compositionally biased region" description="Low complexity" evidence="2">
    <location>
        <begin position="482"/>
        <end position="492"/>
    </location>
</feature>
<feature type="domain" description="DUF4048" evidence="3">
    <location>
        <begin position="236"/>
        <end position="488"/>
    </location>
</feature>
<feature type="compositionally biased region" description="Low complexity" evidence="2">
    <location>
        <begin position="351"/>
        <end position="376"/>
    </location>
</feature>
<sequence>MGDPSGIPPRDEEPAIEMPPPVVFDNPQQLKRASLPLRPNVAARHAKRMTLNFPININIPQPSNPPTPAEQSEQSSPSAGTMSPRPQVSALNSPSHPSSTNLGLIDTQPESVGFLTALAAQERKVLELREELHRAEAELATLKRQWAMGERGRKRTEILHHAEALKPLKEPPLTILDGPDHSEPPDVKPHLAQAKLSRELERRNSLRRSACPSPLGDTPGGTISSKRRTVFESSRHTRTLSLLSPASLGEFKTPFPQPDDVRNSNSMRPARSPRSATLPSSQTGPPTAASPAVATAEQKAQWRKTLPPIAQDISTDVLVQTGKQMASDFREGLWTFIEDIRQATVGEEGISGTESRSSQPSQSTSRAGRRSGVGVDVGRERSTDSTARTGRPTASKRLTSTISTTSSGKTSKPGNDQETSFWSEFGIDTADQAVNPPKTAARSTTKTTAATQNGQKGVELANPLDEDDNWDVWDTPQPVKHTPSSSSSTFPSQRDHSTSTIASSPRTSASFTDLDSIQPEHVPGSNKHDGIPWPSLSKLTPSNLTKTASNLMAEWERSLSPAQDRAHDHADSAPSKVGKHD</sequence>
<comment type="caution">
    <text evidence="4">The sequence shown here is derived from an EMBL/GenBank/DDBJ whole genome shotgun (WGS) entry which is preliminary data.</text>
</comment>
<dbReference type="Proteomes" id="UP000224634">
    <property type="component" value="Unassembled WGS sequence"/>
</dbReference>
<organism evidence="4 5">
    <name type="scientific">Polytolypa hystricis (strain UAMH7299)</name>
    <dbReference type="NCBI Taxonomy" id="1447883"/>
    <lineage>
        <taxon>Eukaryota</taxon>
        <taxon>Fungi</taxon>
        <taxon>Dikarya</taxon>
        <taxon>Ascomycota</taxon>
        <taxon>Pezizomycotina</taxon>
        <taxon>Eurotiomycetes</taxon>
        <taxon>Eurotiomycetidae</taxon>
        <taxon>Onygenales</taxon>
        <taxon>Onygenales incertae sedis</taxon>
        <taxon>Polytolypa</taxon>
    </lineage>
</organism>
<feature type="compositionally biased region" description="Polar residues" evidence="2">
    <location>
        <begin position="498"/>
        <end position="515"/>
    </location>
</feature>
<name>A0A2B7Y4K6_POLH7</name>
<reference evidence="4 5" key="1">
    <citation type="submission" date="2017-10" db="EMBL/GenBank/DDBJ databases">
        <title>Comparative genomics in systemic dimorphic fungi from Ajellomycetaceae.</title>
        <authorList>
            <person name="Munoz J.F."/>
            <person name="Mcewen J.G."/>
            <person name="Clay O.K."/>
            <person name="Cuomo C.A."/>
        </authorList>
    </citation>
    <scope>NUCLEOTIDE SEQUENCE [LARGE SCALE GENOMIC DNA]</scope>
    <source>
        <strain evidence="4 5">UAMH7299</strain>
    </source>
</reference>
<feature type="compositionally biased region" description="Polar residues" evidence="2">
    <location>
        <begin position="537"/>
        <end position="550"/>
    </location>
</feature>
<keyword evidence="1" id="KW-0175">Coiled coil</keyword>
<dbReference type="EMBL" id="PDNA01000081">
    <property type="protein sequence ID" value="PGH15617.1"/>
    <property type="molecule type" value="Genomic_DNA"/>
</dbReference>
<evidence type="ECO:0000256" key="1">
    <source>
        <dbReference type="SAM" id="Coils"/>
    </source>
</evidence>
<feature type="coiled-coil region" evidence="1">
    <location>
        <begin position="118"/>
        <end position="145"/>
    </location>
</feature>
<dbReference type="AlphaFoldDB" id="A0A2B7Y4K6"/>
<accession>A0A2B7Y4K6</accession>
<feature type="compositionally biased region" description="Low complexity" evidence="2">
    <location>
        <begin position="439"/>
        <end position="451"/>
    </location>
</feature>
<feature type="compositionally biased region" description="Polar residues" evidence="2">
    <location>
        <begin position="413"/>
        <end position="422"/>
    </location>
</feature>
<gene>
    <name evidence="4" type="ORF">AJ80_05482</name>
</gene>
<evidence type="ECO:0000259" key="3">
    <source>
        <dbReference type="Pfam" id="PF13257"/>
    </source>
</evidence>
<dbReference type="Pfam" id="PF13257">
    <property type="entry name" value="DUF4048"/>
    <property type="match status" value="1"/>
</dbReference>
<evidence type="ECO:0000313" key="5">
    <source>
        <dbReference type="Proteomes" id="UP000224634"/>
    </source>
</evidence>
<dbReference type="OrthoDB" id="4097086at2759"/>
<feature type="compositionally biased region" description="Low complexity" evidence="2">
    <location>
        <begin position="283"/>
        <end position="296"/>
    </location>
</feature>
<feature type="compositionally biased region" description="Polar residues" evidence="2">
    <location>
        <begin position="69"/>
        <end position="102"/>
    </location>
</feature>